<reference evidence="1" key="1">
    <citation type="journal article" date="2005" name="J. Biochem. Mol. Biol.">
        <title>Cloning and characterization of a gene encoding 22 kDa functional protein of bacteriophage MB78.</title>
        <authorList>
            <person name="Gupta L."/>
            <person name="Chakravorty M."/>
        </authorList>
    </citation>
    <scope>NUCLEOTIDE SEQUENCE</scope>
</reference>
<evidence type="ECO:0000313" key="1">
    <source>
        <dbReference type="EMBL" id="AAK30159.1"/>
    </source>
</evidence>
<organism evidence="1">
    <name type="scientific">Salmonella phage MB78</name>
    <dbReference type="NCBI Taxonomy" id="52971"/>
    <lineage>
        <taxon>Viruses</taxon>
        <taxon>Duplodnaviria</taxon>
        <taxon>Heunggongvirae</taxon>
        <taxon>Uroviricota</taxon>
        <taxon>Caudoviricetes</taxon>
    </lineage>
</organism>
<dbReference type="EMBL" id="AF349435">
    <property type="protein sequence ID" value="AAK30159.1"/>
    <property type="molecule type" value="Genomic_DNA"/>
</dbReference>
<protein>
    <submittedName>
        <fullName evidence="1">22 kDa protein</fullName>
    </submittedName>
</protein>
<name>Q9AYY3_9CAUD</name>
<proteinExistence type="predicted"/>
<sequence>MLWSPALATICRCVNPRPVSSACCKSSRADITDSRAEASLDLLTVSYTESLPLPSSPSLRSFSLVRFERLEAPRHKYESFMWFRQVEVNDFVSLPNSELFRRRGFTELYRFKHHTYCFLLHTVFVLGVRNVYLFLSGPDKRKLHINTGIHAPTSTRLTPAFRVWWTTPTAPLVPSRTSLSIATTRPIRPVRLSSH</sequence>
<accession>Q9AYY3</accession>